<evidence type="ECO:0000256" key="6">
    <source>
        <dbReference type="ARBA" id="ARBA00022703"/>
    </source>
</evidence>
<comment type="subcellular location">
    <subcellularLocation>
        <location evidence="2">Golgi apparatus</location>
    </subcellularLocation>
    <subcellularLocation>
        <location evidence="1">Lysosome</location>
    </subcellularLocation>
</comment>
<evidence type="ECO:0000256" key="2">
    <source>
        <dbReference type="ARBA" id="ARBA00004555"/>
    </source>
</evidence>
<dbReference type="InterPro" id="IPR002347">
    <property type="entry name" value="SDR_fam"/>
</dbReference>
<dbReference type="PROSITE" id="PS50020">
    <property type="entry name" value="WW_DOMAIN_2"/>
    <property type="match status" value="2"/>
</dbReference>
<feature type="domain" description="WW" evidence="12">
    <location>
        <begin position="15"/>
        <end position="48"/>
    </location>
</feature>
<dbReference type="CTD" id="51741"/>
<keyword evidence="13" id="KW-1185">Reference proteome</keyword>
<dbReference type="GO" id="GO:0016491">
    <property type="term" value="F:oxidoreductase activity"/>
    <property type="evidence" value="ECO:0007669"/>
    <property type="project" value="UniProtKB-KW"/>
</dbReference>
<keyword evidence="9" id="KW-0333">Golgi apparatus</keyword>
<dbReference type="SUPFAM" id="SSF51735">
    <property type="entry name" value="NAD(P)-binding Rossmann-fold domains"/>
    <property type="match status" value="1"/>
</dbReference>
<protein>
    <recommendedName>
        <fullName evidence="4">WW domain-containing oxidoreductase</fullName>
    </recommendedName>
</protein>
<sequence>MAAPGIGLLDTDSEDELPAGWEERSTPDGRVFYANHQHRETQWQHPKTGKKKRITGELPYGWTAEEDDQKRRVFVDHLNKRTTFTDPRLAFAQEESSKPGDLPRRFDALSTALNVLQGRDLSGKYAVITGASSGIGFETARSLALHGVHVVMACRNLKAANQAVAKIKEELSLANVETMPLDLASFRSVKQFAENYKLRGWPLHILICNAAVFGIKWQLTEDGLEKTFQVNYLSHYYLVRHLEDVLIKSSPARVVFVSCESHRFLDISSNKLDLNKICLAQADYHSLCAYGQSKLCLILLSQHLHRRLTDRGVSSNAVHPGNMIYTNLQSSWWGWRVLFLLARPFAKTKQQGAATTVYCATARELEGHGGMYFNHCQLCQASDEAYDEELATALWQLSDSLIKERLSRYTL</sequence>
<evidence type="ECO:0000256" key="7">
    <source>
        <dbReference type="ARBA" id="ARBA00022857"/>
    </source>
</evidence>
<dbReference type="Gene3D" id="2.20.70.10">
    <property type="match status" value="2"/>
</dbReference>
<evidence type="ECO:0000256" key="9">
    <source>
        <dbReference type="ARBA" id="ARBA00023034"/>
    </source>
</evidence>
<keyword evidence="6" id="KW-0053">Apoptosis</keyword>
<dbReference type="InterPro" id="IPR036291">
    <property type="entry name" value="NAD(P)-bd_dom_sf"/>
</dbReference>
<evidence type="ECO:0000256" key="11">
    <source>
        <dbReference type="SAM" id="MobiDB-lite"/>
    </source>
</evidence>
<dbReference type="OrthoDB" id="9989144at2759"/>
<dbReference type="PROSITE" id="PS01159">
    <property type="entry name" value="WW_DOMAIN_1"/>
    <property type="match status" value="2"/>
</dbReference>
<dbReference type="GO" id="GO:0005794">
    <property type="term" value="C:Golgi apparatus"/>
    <property type="evidence" value="ECO:0007669"/>
    <property type="project" value="UniProtKB-SubCell"/>
</dbReference>
<dbReference type="Gene3D" id="3.40.50.720">
    <property type="entry name" value="NAD(P)-binding Rossmann-like Domain"/>
    <property type="match status" value="1"/>
</dbReference>
<evidence type="ECO:0000256" key="8">
    <source>
        <dbReference type="ARBA" id="ARBA00023002"/>
    </source>
</evidence>
<dbReference type="Pfam" id="PF00106">
    <property type="entry name" value="adh_short"/>
    <property type="match status" value="1"/>
</dbReference>
<dbReference type="GO" id="GO:0005764">
    <property type="term" value="C:lysosome"/>
    <property type="evidence" value="ECO:0007669"/>
    <property type="project" value="UniProtKB-SubCell"/>
</dbReference>
<dbReference type="FunFam" id="3.40.50.720:FF:000353">
    <property type="entry name" value="WW domain-containing oxidoreductase"/>
    <property type="match status" value="1"/>
</dbReference>
<dbReference type="InterPro" id="IPR036020">
    <property type="entry name" value="WW_dom_sf"/>
</dbReference>
<evidence type="ECO:0000256" key="1">
    <source>
        <dbReference type="ARBA" id="ARBA00004371"/>
    </source>
</evidence>
<comment type="similarity">
    <text evidence="3">Belongs to the short-chain dehydrogenases/reductases (SDR) family.</text>
</comment>
<dbReference type="PANTHER" id="PTHR24320">
    <property type="entry name" value="RETINOL DEHYDROGENASE"/>
    <property type="match status" value="1"/>
</dbReference>
<evidence type="ECO:0000313" key="13">
    <source>
        <dbReference type="Proteomes" id="UP000694845"/>
    </source>
</evidence>
<dbReference type="KEGG" id="aplc:110974733"/>
<dbReference type="GO" id="GO:0006915">
    <property type="term" value="P:apoptotic process"/>
    <property type="evidence" value="ECO:0007669"/>
    <property type="project" value="UniProtKB-KW"/>
</dbReference>
<dbReference type="SUPFAM" id="SSF51045">
    <property type="entry name" value="WW domain"/>
    <property type="match status" value="2"/>
</dbReference>
<dbReference type="PRINTS" id="PR00081">
    <property type="entry name" value="GDHRDH"/>
</dbReference>
<dbReference type="GO" id="GO:0016055">
    <property type="term" value="P:Wnt signaling pathway"/>
    <property type="evidence" value="ECO:0007669"/>
    <property type="project" value="UniProtKB-KW"/>
</dbReference>
<dbReference type="PANTHER" id="PTHR24320:SF282">
    <property type="entry name" value="WW DOMAIN-CONTAINING OXIDOREDUCTASE"/>
    <property type="match status" value="1"/>
</dbReference>
<evidence type="ECO:0000259" key="12">
    <source>
        <dbReference type="PROSITE" id="PS50020"/>
    </source>
</evidence>
<evidence type="ECO:0000256" key="3">
    <source>
        <dbReference type="ARBA" id="ARBA00006484"/>
    </source>
</evidence>
<dbReference type="RefSeq" id="XP_022082243.1">
    <property type="nucleotide sequence ID" value="XM_022226551.1"/>
</dbReference>
<evidence type="ECO:0000256" key="4">
    <source>
        <dbReference type="ARBA" id="ARBA00016094"/>
    </source>
</evidence>
<dbReference type="GeneID" id="110974733"/>
<keyword evidence="10" id="KW-0458">Lysosome</keyword>
<evidence type="ECO:0000256" key="5">
    <source>
        <dbReference type="ARBA" id="ARBA00022687"/>
    </source>
</evidence>
<accession>A0A8B7XN42</accession>
<feature type="domain" description="WW" evidence="12">
    <location>
        <begin position="56"/>
        <end position="89"/>
    </location>
</feature>
<proteinExistence type="inferred from homology"/>
<keyword evidence="8" id="KW-0560">Oxidoreductase</keyword>
<feature type="region of interest" description="Disordered" evidence="11">
    <location>
        <begin position="1"/>
        <end position="27"/>
    </location>
</feature>
<evidence type="ECO:0000256" key="10">
    <source>
        <dbReference type="ARBA" id="ARBA00023228"/>
    </source>
</evidence>
<dbReference type="SMART" id="SM00456">
    <property type="entry name" value="WW"/>
    <property type="match status" value="2"/>
</dbReference>
<dbReference type="Pfam" id="PF00397">
    <property type="entry name" value="WW"/>
    <property type="match status" value="1"/>
</dbReference>
<dbReference type="AlphaFoldDB" id="A0A8B7XN42"/>
<organism evidence="13 14">
    <name type="scientific">Acanthaster planci</name>
    <name type="common">Crown-of-thorns starfish</name>
    <dbReference type="NCBI Taxonomy" id="133434"/>
    <lineage>
        <taxon>Eukaryota</taxon>
        <taxon>Metazoa</taxon>
        <taxon>Echinodermata</taxon>
        <taxon>Eleutherozoa</taxon>
        <taxon>Asterozoa</taxon>
        <taxon>Asteroidea</taxon>
        <taxon>Valvatacea</taxon>
        <taxon>Valvatida</taxon>
        <taxon>Acanthasteridae</taxon>
        <taxon>Acanthaster</taxon>
    </lineage>
</organism>
<dbReference type="Proteomes" id="UP000694845">
    <property type="component" value="Unplaced"/>
</dbReference>
<dbReference type="InterPro" id="IPR001202">
    <property type="entry name" value="WW_dom"/>
</dbReference>
<dbReference type="OMA" id="PPAEKYW"/>
<keyword evidence="5" id="KW-0879">Wnt signaling pathway</keyword>
<name>A0A8B7XN42_ACAPL</name>
<gene>
    <name evidence="14" type="primary">LOC110974733</name>
</gene>
<dbReference type="CDD" id="cd00201">
    <property type="entry name" value="WW"/>
    <property type="match status" value="2"/>
</dbReference>
<evidence type="ECO:0000313" key="14">
    <source>
        <dbReference type="RefSeq" id="XP_022082243.1"/>
    </source>
</evidence>
<keyword evidence="7" id="KW-0521">NADP</keyword>
<reference evidence="14" key="1">
    <citation type="submission" date="2025-08" db="UniProtKB">
        <authorList>
            <consortium name="RefSeq"/>
        </authorList>
    </citation>
    <scope>IDENTIFICATION</scope>
</reference>